<gene>
    <name evidence="1" type="ORF">E2C01_092871</name>
</gene>
<evidence type="ECO:0000313" key="1">
    <source>
        <dbReference type="EMBL" id="MPC97551.1"/>
    </source>
</evidence>
<dbReference type="EMBL" id="VSRR010110480">
    <property type="protein sequence ID" value="MPC97551.1"/>
    <property type="molecule type" value="Genomic_DNA"/>
</dbReference>
<proteinExistence type="predicted"/>
<name>A0A5B7JHK6_PORTR</name>
<sequence>MRNNRVDSLEQEQLGGGLAVYWHRKSGVYGEEEHHLLYSQEVVATAPPPFNPPLSHLNNPNRHATSLTSSQLLLATNNHAFKTVRAMVHGVCVLLASSSSVSRWAVGSNALSSRYVPFSPSPSLLSSLTITITTSLTSPSAVTNDRLRIPVPAHPKRQVKGGVLAQVTLYR</sequence>
<protein>
    <submittedName>
        <fullName evidence="1">Uncharacterized protein</fullName>
    </submittedName>
</protein>
<accession>A0A5B7JHK6</accession>
<keyword evidence="2" id="KW-1185">Reference proteome</keyword>
<reference evidence="1 2" key="1">
    <citation type="submission" date="2019-05" db="EMBL/GenBank/DDBJ databases">
        <title>Another draft genome of Portunus trituberculatus and its Hox gene families provides insights of decapod evolution.</title>
        <authorList>
            <person name="Jeong J.-H."/>
            <person name="Song I."/>
            <person name="Kim S."/>
            <person name="Choi T."/>
            <person name="Kim D."/>
            <person name="Ryu S."/>
            <person name="Kim W."/>
        </authorList>
    </citation>
    <scope>NUCLEOTIDE SEQUENCE [LARGE SCALE GENOMIC DNA]</scope>
    <source>
        <tissue evidence="1">Muscle</tissue>
    </source>
</reference>
<dbReference type="AlphaFoldDB" id="A0A5B7JHK6"/>
<evidence type="ECO:0000313" key="2">
    <source>
        <dbReference type="Proteomes" id="UP000324222"/>
    </source>
</evidence>
<organism evidence="1 2">
    <name type="scientific">Portunus trituberculatus</name>
    <name type="common">Swimming crab</name>
    <name type="synonym">Neptunus trituberculatus</name>
    <dbReference type="NCBI Taxonomy" id="210409"/>
    <lineage>
        <taxon>Eukaryota</taxon>
        <taxon>Metazoa</taxon>
        <taxon>Ecdysozoa</taxon>
        <taxon>Arthropoda</taxon>
        <taxon>Crustacea</taxon>
        <taxon>Multicrustacea</taxon>
        <taxon>Malacostraca</taxon>
        <taxon>Eumalacostraca</taxon>
        <taxon>Eucarida</taxon>
        <taxon>Decapoda</taxon>
        <taxon>Pleocyemata</taxon>
        <taxon>Brachyura</taxon>
        <taxon>Eubrachyura</taxon>
        <taxon>Portunoidea</taxon>
        <taxon>Portunidae</taxon>
        <taxon>Portuninae</taxon>
        <taxon>Portunus</taxon>
    </lineage>
</organism>
<dbReference type="Proteomes" id="UP000324222">
    <property type="component" value="Unassembled WGS sequence"/>
</dbReference>
<comment type="caution">
    <text evidence="1">The sequence shown here is derived from an EMBL/GenBank/DDBJ whole genome shotgun (WGS) entry which is preliminary data.</text>
</comment>